<feature type="domain" description="IrrE N-terminal-like" evidence="1">
    <location>
        <begin position="24"/>
        <end position="109"/>
    </location>
</feature>
<evidence type="ECO:0000313" key="3">
    <source>
        <dbReference type="Proteomes" id="UP001549104"/>
    </source>
</evidence>
<proteinExistence type="predicted"/>
<accession>A0ABV2KEV4</accession>
<protein>
    <submittedName>
        <fullName evidence="2">Zn-dependent peptidase ImmA (M78 family)</fullName>
    </submittedName>
</protein>
<dbReference type="Gene3D" id="1.10.10.2910">
    <property type="match status" value="1"/>
</dbReference>
<keyword evidence="3" id="KW-1185">Reference proteome</keyword>
<evidence type="ECO:0000259" key="1">
    <source>
        <dbReference type="Pfam" id="PF06114"/>
    </source>
</evidence>
<dbReference type="InterPro" id="IPR010359">
    <property type="entry name" value="IrrE_HExxH"/>
</dbReference>
<sequence>MSIRNKVGLLVKEYGKSNPFELARALGIEVIFEPLGDSMGYFSRFKRTAIIHINESLPYKKQVSTCAHELGHVILHPDTNVAFLKSNTYFSTSRIEAEANEFMIELLFNQGKSNVITVYEAVEHYGIPNGLLDKIF</sequence>
<name>A0ABV2KEV4_SPOPS</name>
<dbReference type="RefSeq" id="WP_354314989.1">
    <property type="nucleotide sequence ID" value="NZ_JBEPME010000014.1"/>
</dbReference>
<dbReference type="EMBL" id="JBEPME010000014">
    <property type="protein sequence ID" value="MET3659616.1"/>
    <property type="molecule type" value="Genomic_DNA"/>
</dbReference>
<reference evidence="2 3" key="1">
    <citation type="submission" date="2024-06" db="EMBL/GenBank/DDBJ databases">
        <title>Sorghum-associated microbial communities from plants grown in Nebraska, USA.</title>
        <authorList>
            <person name="Schachtman D."/>
        </authorList>
    </citation>
    <scope>NUCLEOTIDE SEQUENCE [LARGE SCALE GENOMIC DNA]</scope>
    <source>
        <strain evidence="2 3">1288</strain>
    </source>
</reference>
<gene>
    <name evidence="2" type="ORF">ABIC55_004762</name>
</gene>
<organism evidence="2 3">
    <name type="scientific">Sporosarcina psychrophila</name>
    <name type="common">Bacillus psychrophilus</name>
    <dbReference type="NCBI Taxonomy" id="1476"/>
    <lineage>
        <taxon>Bacteria</taxon>
        <taxon>Bacillati</taxon>
        <taxon>Bacillota</taxon>
        <taxon>Bacilli</taxon>
        <taxon>Bacillales</taxon>
        <taxon>Caryophanaceae</taxon>
        <taxon>Sporosarcina</taxon>
    </lineage>
</organism>
<dbReference type="Proteomes" id="UP001549104">
    <property type="component" value="Unassembled WGS sequence"/>
</dbReference>
<comment type="caution">
    <text evidence="2">The sequence shown here is derived from an EMBL/GenBank/DDBJ whole genome shotgun (WGS) entry which is preliminary data.</text>
</comment>
<dbReference type="Pfam" id="PF06114">
    <property type="entry name" value="Peptidase_M78"/>
    <property type="match status" value="1"/>
</dbReference>
<dbReference type="PANTHER" id="PTHR43236">
    <property type="entry name" value="ANTITOXIN HIGA1"/>
    <property type="match status" value="1"/>
</dbReference>
<dbReference type="InterPro" id="IPR052345">
    <property type="entry name" value="Rad_response_metalloprotease"/>
</dbReference>
<evidence type="ECO:0000313" key="2">
    <source>
        <dbReference type="EMBL" id="MET3659616.1"/>
    </source>
</evidence>
<dbReference type="PANTHER" id="PTHR43236:SF1">
    <property type="entry name" value="BLL7220 PROTEIN"/>
    <property type="match status" value="1"/>
</dbReference>